<gene>
    <name evidence="2" type="ORF">J2X11_001923</name>
</gene>
<reference evidence="2 3" key="1">
    <citation type="submission" date="2023-07" db="EMBL/GenBank/DDBJ databases">
        <title>Sorghum-associated microbial communities from plants grown in Nebraska, USA.</title>
        <authorList>
            <person name="Schachtman D."/>
        </authorList>
    </citation>
    <scope>NUCLEOTIDE SEQUENCE [LARGE SCALE GENOMIC DNA]</scope>
    <source>
        <strain evidence="2 3">BE248</strain>
    </source>
</reference>
<comment type="caution">
    <text evidence="2">The sequence shown here is derived from an EMBL/GenBank/DDBJ whole genome shotgun (WGS) entry which is preliminary data.</text>
</comment>
<keyword evidence="3" id="KW-1185">Reference proteome</keyword>
<evidence type="ECO:0000313" key="3">
    <source>
        <dbReference type="Proteomes" id="UP001257739"/>
    </source>
</evidence>
<dbReference type="Pfam" id="PF11271">
    <property type="entry name" value="PorA"/>
    <property type="match status" value="1"/>
</dbReference>
<keyword evidence="1" id="KW-1133">Transmembrane helix</keyword>
<dbReference type="Proteomes" id="UP001257739">
    <property type="component" value="Unassembled WGS sequence"/>
</dbReference>
<sequence>MSKFYMYDRLAVVPLNTETTSHSSTAPGADAEYLDVAAGLKITNGPLANTKVVTGDVEASKKASEKLGKDVAVWNIYDCTDTPDFNCGSGETPLSGTTDRVAFDANTGETVEYEDTSSEADGEITKPFSFEGLYFKFPFDAQKKTYQFWDGTLREATPATYVGEGKVKGMKVYKYEQVIEPVKTGTIDVPGDLVGSDEATVTADRIYSSISTYSVDPVTGVVIVGQTAQDSYLELNGERVLTTTKATLGYTDAQTQKVVDEYKSKAMLLTAVKTWIPVYGGILSLVLIAVGLMSRRGNAAGARKVEKGELVGSR</sequence>
<feature type="transmembrane region" description="Helical" evidence="1">
    <location>
        <begin position="275"/>
        <end position="294"/>
    </location>
</feature>
<evidence type="ECO:0000313" key="2">
    <source>
        <dbReference type="EMBL" id="MDR7087084.1"/>
    </source>
</evidence>
<keyword evidence="1" id="KW-0812">Transmembrane</keyword>
<accession>A0ABU1UPH4</accession>
<dbReference type="InterPro" id="IPR021424">
    <property type="entry name" value="PorA"/>
</dbReference>
<name>A0ABU1UPH4_9ACTN</name>
<dbReference type="EMBL" id="JAVDWH010000001">
    <property type="protein sequence ID" value="MDR7087084.1"/>
    <property type="molecule type" value="Genomic_DNA"/>
</dbReference>
<evidence type="ECO:0000256" key="1">
    <source>
        <dbReference type="SAM" id="Phobius"/>
    </source>
</evidence>
<proteinExistence type="predicted"/>
<protein>
    <recommendedName>
        <fullName evidence="4">DUF3068 domain-containing protein</fullName>
    </recommendedName>
</protein>
<evidence type="ECO:0008006" key="4">
    <source>
        <dbReference type="Google" id="ProtNLM"/>
    </source>
</evidence>
<keyword evidence="1" id="KW-0472">Membrane</keyword>
<organism evidence="2 3">
    <name type="scientific">Aeromicrobium panaciterrae</name>
    <dbReference type="NCBI Taxonomy" id="363861"/>
    <lineage>
        <taxon>Bacteria</taxon>
        <taxon>Bacillati</taxon>
        <taxon>Actinomycetota</taxon>
        <taxon>Actinomycetes</taxon>
        <taxon>Propionibacteriales</taxon>
        <taxon>Nocardioidaceae</taxon>
        <taxon>Aeromicrobium</taxon>
    </lineage>
</organism>